<accession>A0A928DP65</accession>
<evidence type="ECO:0000256" key="2">
    <source>
        <dbReference type="ARBA" id="ARBA00022741"/>
    </source>
</evidence>
<evidence type="ECO:0000256" key="6">
    <source>
        <dbReference type="ARBA" id="ARBA00047846"/>
    </source>
</evidence>
<dbReference type="InterPro" id="IPR004143">
    <property type="entry name" value="BPL_LPL_catalytic"/>
</dbReference>
<dbReference type="EC" id="6.3.4.15" evidence="5"/>
<dbReference type="NCBIfam" id="TIGR00121">
    <property type="entry name" value="birA_ligase"/>
    <property type="match status" value="1"/>
</dbReference>
<evidence type="ECO:0000256" key="1">
    <source>
        <dbReference type="ARBA" id="ARBA00022598"/>
    </source>
</evidence>
<evidence type="ECO:0000256" key="3">
    <source>
        <dbReference type="ARBA" id="ARBA00022840"/>
    </source>
</evidence>
<proteinExistence type="predicted"/>
<feature type="domain" description="BPL/LPL catalytic" evidence="7">
    <location>
        <begin position="1"/>
        <end position="172"/>
    </location>
</feature>
<reference evidence="8" key="1">
    <citation type="submission" date="2019-04" db="EMBL/GenBank/DDBJ databases">
        <title>Evolution of Biomass-Degrading Anaerobic Consortia Revealed by Metagenomics.</title>
        <authorList>
            <person name="Peng X."/>
        </authorList>
    </citation>
    <scope>NUCLEOTIDE SEQUENCE</scope>
    <source>
        <strain evidence="8">SIG66</strain>
    </source>
</reference>
<name>A0A928DP65_9BACT</name>
<comment type="catalytic activity">
    <reaction evidence="6">
        <text>biotin + L-lysyl-[protein] + ATP = N(6)-biotinyl-L-lysyl-[protein] + AMP + diphosphate + H(+)</text>
        <dbReference type="Rhea" id="RHEA:11756"/>
        <dbReference type="Rhea" id="RHEA-COMP:9752"/>
        <dbReference type="Rhea" id="RHEA-COMP:10505"/>
        <dbReference type="ChEBI" id="CHEBI:15378"/>
        <dbReference type="ChEBI" id="CHEBI:29969"/>
        <dbReference type="ChEBI" id="CHEBI:30616"/>
        <dbReference type="ChEBI" id="CHEBI:33019"/>
        <dbReference type="ChEBI" id="CHEBI:57586"/>
        <dbReference type="ChEBI" id="CHEBI:83144"/>
        <dbReference type="ChEBI" id="CHEBI:456215"/>
        <dbReference type="EC" id="6.3.4.15"/>
    </reaction>
</comment>
<dbReference type="InterPro" id="IPR004408">
    <property type="entry name" value="Biotin_CoA_COase_ligase"/>
</dbReference>
<keyword evidence="3" id="KW-0067">ATP-binding</keyword>
<keyword evidence="2" id="KW-0547">Nucleotide-binding</keyword>
<dbReference type="CDD" id="cd16442">
    <property type="entry name" value="BPL"/>
    <property type="match status" value="1"/>
</dbReference>
<dbReference type="InterPro" id="IPR045864">
    <property type="entry name" value="aa-tRNA-synth_II/BPL/LPL"/>
</dbReference>
<dbReference type="PROSITE" id="PS51733">
    <property type="entry name" value="BPL_LPL_CATALYTIC"/>
    <property type="match status" value="1"/>
</dbReference>
<sequence length="234" mass="26055">MEHLVHFDELDSTNTYLKKNWESLPPDTVVVANKQTTGRGRYNRVWVSQEGGLYFSVLLQPTRQDFLPNLTQLMALCICQTLETAGLNPQLKWPNDVLINGQKICGILSEAVVKGSCIGAVVLGVGLNLSQEGLEQIDQPATSLKKLGINTEKEVLLQQILEYFWKGYSLLCESGFQTIRTAYKERSGFLGKEISVTNNDKTIFGLAEDISARGTLLLRTEKGLEEIYIGDVKV</sequence>
<evidence type="ECO:0000256" key="5">
    <source>
        <dbReference type="ARBA" id="ARBA00024227"/>
    </source>
</evidence>
<evidence type="ECO:0000313" key="9">
    <source>
        <dbReference type="Proteomes" id="UP000725649"/>
    </source>
</evidence>
<keyword evidence="4" id="KW-0092">Biotin</keyword>
<evidence type="ECO:0000259" key="7">
    <source>
        <dbReference type="PROSITE" id="PS51733"/>
    </source>
</evidence>
<dbReference type="Gene3D" id="3.30.930.10">
    <property type="entry name" value="Bira Bifunctional Protein, Domain 2"/>
    <property type="match status" value="1"/>
</dbReference>
<gene>
    <name evidence="8" type="ORF">E7027_02055</name>
</gene>
<dbReference type="Proteomes" id="UP000725649">
    <property type="component" value="Unassembled WGS sequence"/>
</dbReference>
<dbReference type="GO" id="GO:0005524">
    <property type="term" value="F:ATP binding"/>
    <property type="evidence" value="ECO:0007669"/>
    <property type="project" value="UniProtKB-KW"/>
</dbReference>
<dbReference type="AlphaFoldDB" id="A0A928DP65"/>
<evidence type="ECO:0000313" key="8">
    <source>
        <dbReference type="EMBL" id="MBE6420915.1"/>
    </source>
</evidence>
<keyword evidence="1 8" id="KW-0436">Ligase</keyword>
<protein>
    <recommendedName>
        <fullName evidence="5">biotin--[biotin carboxyl-carrier protein] ligase</fullName>
        <ecNumber evidence="5">6.3.4.15</ecNumber>
    </recommendedName>
</protein>
<dbReference type="InterPro" id="IPR003142">
    <property type="entry name" value="BPL_C"/>
</dbReference>
<dbReference type="Pfam" id="PF03099">
    <property type="entry name" value="BPL_LplA_LipB"/>
    <property type="match status" value="1"/>
</dbReference>
<dbReference type="GO" id="GO:0005737">
    <property type="term" value="C:cytoplasm"/>
    <property type="evidence" value="ECO:0007669"/>
    <property type="project" value="TreeGrafter"/>
</dbReference>
<dbReference type="PANTHER" id="PTHR12835:SF5">
    <property type="entry name" value="BIOTIN--PROTEIN LIGASE"/>
    <property type="match status" value="1"/>
</dbReference>
<dbReference type="InterPro" id="IPR008988">
    <property type="entry name" value="Transcriptional_repressor_C"/>
</dbReference>
<dbReference type="SUPFAM" id="SSF50037">
    <property type="entry name" value="C-terminal domain of transcriptional repressors"/>
    <property type="match status" value="1"/>
</dbReference>
<evidence type="ECO:0000256" key="4">
    <source>
        <dbReference type="ARBA" id="ARBA00023267"/>
    </source>
</evidence>
<dbReference type="GO" id="GO:0004077">
    <property type="term" value="F:biotin--[biotin carboxyl-carrier protein] ligase activity"/>
    <property type="evidence" value="ECO:0007669"/>
    <property type="project" value="UniProtKB-EC"/>
</dbReference>
<dbReference type="SUPFAM" id="SSF55681">
    <property type="entry name" value="Class II aaRS and biotin synthetases"/>
    <property type="match status" value="1"/>
</dbReference>
<dbReference type="PANTHER" id="PTHR12835">
    <property type="entry name" value="BIOTIN PROTEIN LIGASE"/>
    <property type="match status" value="1"/>
</dbReference>
<comment type="caution">
    <text evidence="8">The sequence shown here is derived from an EMBL/GenBank/DDBJ whole genome shotgun (WGS) entry which is preliminary data.</text>
</comment>
<dbReference type="Pfam" id="PF02237">
    <property type="entry name" value="BPL_C"/>
    <property type="match status" value="1"/>
</dbReference>
<dbReference type="Gene3D" id="2.30.30.100">
    <property type="match status" value="1"/>
</dbReference>
<organism evidence="8 9">
    <name type="scientific">Candidatus Avelusimicrobium gallicola</name>
    <dbReference type="NCBI Taxonomy" id="2562704"/>
    <lineage>
        <taxon>Bacteria</taxon>
        <taxon>Pseudomonadati</taxon>
        <taxon>Elusimicrobiota</taxon>
        <taxon>Elusimicrobia</taxon>
        <taxon>Elusimicrobiales</taxon>
        <taxon>Elusimicrobiaceae</taxon>
        <taxon>Candidatus Avelusimicrobium</taxon>
    </lineage>
</organism>
<dbReference type="EMBL" id="SUVG01000002">
    <property type="protein sequence ID" value="MBE6420915.1"/>
    <property type="molecule type" value="Genomic_DNA"/>
</dbReference>